<evidence type="ECO:0000313" key="3">
    <source>
        <dbReference type="EMBL" id="MBB4843300.1"/>
    </source>
</evidence>
<evidence type="ECO:0000313" key="4">
    <source>
        <dbReference type="Proteomes" id="UP000562027"/>
    </source>
</evidence>
<keyword evidence="4" id="KW-1185">Reference proteome</keyword>
<name>A0A840L515_9BURK</name>
<feature type="chain" id="PRO_5032636796" description="Ice-binding protein C-terminal domain-containing protein" evidence="1">
    <location>
        <begin position="27"/>
        <end position="194"/>
    </location>
</feature>
<dbReference type="NCBIfam" id="TIGR02595">
    <property type="entry name" value="PEP_CTERM"/>
    <property type="match status" value="1"/>
</dbReference>
<reference evidence="3 4" key="1">
    <citation type="submission" date="2020-08" db="EMBL/GenBank/DDBJ databases">
        <title>Functional genomics of gut bacteria from endangered species of beetles.</title>
        <authorList>
            <person name="Carlos-Shanley C."/>
        </authorList>
    </citation>
    <scope>NUCLEOTIDE SEQUENCE [LARGE SCALE GENOMIC DNA]</scope>
    <source>
        <strain evidence="3 4">S00239</strain>
    </source>
</reference>
<organism evidence="3 4">
    <name type="scientific">Roseateles oligotrophus</name>
    <dbReference type="NCBI Taxonomy" id="1769250"/>
    <lineage>
        <taxon>Bacteria</taxon>
        <taxon>Pseudomonadati</taxon>
        <taxon>Pseudomonadota</taxon>
        <taxon>Betaproteobacteria</taxon>
        <taxon>Burkholderiales</taxon>
        <taxon>Sphaerotilaceae</taxon>
        <taxon>Roseateles</taxon>
    </lineage>
</organism>
<proteinExistence type="predicted"/>
<dbReference type="Pfam" id="PF07589">
    <property type="entry name" value="PEP-CTERM"/>
    <property type="match status" value="1"/>
</dbReference>
<accession>A0A840L515</accession>
<feature type="signal peptide" evidence="1">
    <location>
        <begin position="1"/>
        <end position="26"/>
    </location>
</feature>
<sequence length="194" mass="20323">MRKFLVLTRSFVLGGALLASLPAALATVLNFDDLADGQVPLNYGGLDWSAAGWTAFSTPAEPYSAHSGAGRVATGFMAADAASVISFGPRGAFFDGAYFAGLGGALLSFDLYYQGKQVHRSASLDPSRTPSFLASGYQGLVDTVVVKSANHGEFVMDDFAFTQAVPEPQSYALMFAGLLAVGAIARRRKPAQQA</sequence>
<evidence type="ECO:0000259" key="2">
    <source>
        <dbReference type="Pfam" id="PF07589"/>
    </source>
</evidence>
<dbReference type="EMBL" id="JACHLP010000003">
    <property type="protein sequence ID" value="MBB4843300.1"/>
    <property type="molecule type" value="Genomic_DNA"/>
</dbReference>
<dbReference type="AlphaFoldDB" id="A0A840L515"/>
<keyword evidence="1" id="KW-0732">Signal</keyword>
<evidence type="ECO:0000256" key="1">
    <source>
        <dbReference type="SAM" id="SignalP"/>
    </source>
</evidence>
<dbReference type="Proteomes" id="UP000562027">
    <property type="component" value="Unassembled WGS sequence"/>
</dbReference>
<dbReference type="RefSeq" id="WP_184298427.1">
    <property type="nucleotide sequence ID" value="NZ_JACHLP010000003.1"/>
</dbReference>
<gene>
    <name evidence="3" type="ORF">HNP55_001819</name>
</gene>
<comment type="caution">
    <text evidence="3">The sequence shown here is derived from an EMBL/GenBank/DDBJ whole genome shotgun (WGS) entry which is preliminary data.</text>
</comment>
<dbReference type="InterPro" id="IPR013424">
    <property type="entry name" value="Ice-binding_C"/>
</dbReference>
<feature type="domain" description="Ice-binding protein C-terminal" evidence="2">
    <location>
        <begin position="164"/>
        <end position="189"/>
    </location>
</feature>
<protein>
    <recommendedName>
        <fullName evidence="2">Ice-binding protein C-terminal domain-containing protein</fullName>
    </recommendedName>
</protein>